<dbReference type="GO" id="GO:0004674">
    <property type="term" value="F:protein serine/threonine kinase activity"/>
    <property type="evidence" value="ECO:0007669"/>
    <property type="project" value="TreeGrafter"/>
</dbReference>
<keyword evidence="2" id="KW-0067">ATP-binding</keyword>
<dbReference type="Gene3D" id="1.10.510.10">
    <property type="entry name" value="Transferase(Phosphotransferase) domain 1"/>
    <property type="match status" value="1"/>
</dbReference>
<proteinExistence type="predicted"/>
<reference evidence="4 5" key="1">
    <citation type="submission" date="2024-02" db="EMBL/GenBank/DDBJ databases">
        <title>de novo genome assembly of Solanum bulbocastanum strain 11H21.</title>
        <authorList>
            <person name="Hosaka A.J."/>
        </authorList>
    </citation>
    <scope>NUCLEOTIDE SEQUENCE [LARGE SCALE GENOMIC DNA]</scope>
    <source>
        <tissue evidence="4">Young leaves</tissue>
    </source>
</reference>
<feature type="region of interest" description="Disordered" evidence="3">
    <location>
        <begin position="59"/>
        <end position="78"/>
    </location>
</feature>
<keyword evidence="5" id="KW-1185">Reference proteome</keyword>
<protein>
    <submittedName>
        <fullName evidence="4">Uncharacterized protein</fullName>
    </submittedName>
</protein>
<dbReference type="GO" id="GO:0005886">
    <property type="term" value="C:plasma membrane"/>
    <property type="evidence" value="ECO:0007669"/>
    <property type="project" value="TreeGrafter"/>
</dbReference>
<dbReference type="InterPro" id="IPR045274">
    <property type="entry name" value="WAK-like"/>
</dbReference>
<dbReference type="GO" id="GO:0007166">
    <property type="term" value="P:cell surface receptor signaling pathway"/>
    <property type="evidence" value="ECO:0007669"/>
    <property type="project" value="InterPro"/>
</dbReference>
<dbReference type="GO" id="GO:0005524">
    <property type="term" value="F:ATP binding"/>
    <property type="evidence" value="ECO:0007669"/>
    <property type="project" value="UniProtKB-KW"/>
</dbReference>
<evidence type="ECO:0000313" key="4">
    <source>
        <dbReference type="EMBL" id="KAK6796209.1"/>
    </source>
</evidence>
<name>A0AAN8YJN1_SOLBU</name>
<dbReference type="PANTHER" id="PTHR27005">
    <property type="entry name" value="WALL-ASSOCIATED RECEPTOR KINASE-LIKE 21"/>
    <property type="match status" value="1"/>
</dbReference>
<evidence type="ECO:0000256" key="1">
    <source>
        <dbReference type="ARBA" id="ARBA00022741"/>
    </source>
</evidence>
<keyword evidence="1" id="KW-0547">Nucleotide-binding</keyword>
<comment type="caution">
    <text evidence="4">The sequence shown here is derived from an EMBL/GenBank/DDBJ whole genome shotgun (WGS) entry which is preliminary data.</text>
</comment>
<dbReference type="Proteomes" id="UP001371456">
    <property type="component" value="Unassembled WGS sequence"/>
</dbReference>
<evidence type="ECO:0000256" key="2">
    <source>
        <dbReference type="ARBA" id="ARBA00022840"/>
    </source>
</evidence>
<accession>A0AAN8YJN1</accession>
<sequence length="96" mass="11092">MRKNQLFQILDRKVVREGSLEKLRKVAELMNSCLSLHGKDRPTMKEVAMELKNFKKFTKNNPWANEHGNEENEDELSNLCTIPIDSNDGIKNFSGQ</sequence>
<gene>
    <name evidence="4" type="ORF">RDI58_003910</name>
</gene>
<evidence type="ECO:0000313" key="5">
    <source>
        <dbReference type="Proteomes" id="UP001371456"/>
    </source>
</evidence>
<dbReference type="AlphaFoldDB" id="A0AAN8YJN1"/>
<organism evidence="4 5">
    <name type="scientific">Solanum bulbocastanum</name>
    <name type="common">Wild potato</name>
    <dbReference type="NCBI Taxonomy" id="147425"/>
    <lineage>
        <taxon>Eukaryota</taxon>
        <taxon>Viridiplantae</taxon>
        <taxon>Streptophyta</taxon>
        <taxon>Embryophyta</taxon>
        <taxon>Tracheophyta</taxon>
        <taxon>Spermatophyta</taxon>
        <taxon>Magnoliopsida</taxon>
        <taxon>eudicotyledons</taxon>
        <taxon>Gunneridae</taxon>
        <taxon>Pentapetalae</taxon>
        <taxon>asterids</taxon>
        <taxon>lamiids</taxon>
        <taxon>Solanales</taxon>
        <taxon>Solanaceae</taxon>
        <taxon>Solanoideae</taxon>
        <taxon>Solaneae</taxon>
        <taxon>Solanum</taxon>
    </lineage>
</organism>
<dbReference type="PANTHER" id="PTHR27005:SF332">
    <property type="entry name" value="WALL-ASSOCIATED RECEPTOR KINASE-LIKE 16"/>
    <property type="match status" value="1"/>
</dbReference>
<evidence type="ECO:0000256" key="3">
    <source>
        <dbReference type="SAM" id="MobiDB-lite"/>
    </source>
</evidence>
<dbReference type="EMBL" id="JBANQN010000002">
    <property type="protein sequence ID" value="KAK6796209.1"/>
    <property type="molecule type" value="Genomic_DNA"/>
</dbReference>